<evidence type="ECO:0000256" key="6">
    <source>
        <dbReference type="ARBA" id="ARBA00023235"/>
    </source>
</evidence>
<evidence type="ECO:0000256" key="1">
    <source>
        <dbReference type="ARBA" id="ARBA00004926"/>
    </source>
</evidence>
<dbReference type="GO" id="GO:0048029">
    <property type="term" value="F:monosaccharide binding"/>
    <property type="evidence" value="ECO:0007669"/>
    <property type="project" value="TreeGrafter"/>
</dbReference>
<accession>A0A1F7UKS2</accession>
<comment type="function">
    <text evidence="8">Catalyzes the reversible isomerization of glucose-6-phosphate to fructose-6-phosphate.</text>
</comment>
<keyword evidence="5 8" id="KW-0324">Glycolysis</keyword>
<comment type="similarity">
    <text evidence="2 8 9">Belongs to the GPI family.</text>
</comment>
<reference evidence="10 11" key="1">
    <citation type="journal article" date="2016" name="Nat. Commun.">
        <title>Thousands of microbial genomes shed light on interconnected biogeochemical processes in an aquifer system.</title>
        <authorList>
            <person name="Anantharaman K."/>
            <person name="Brown C.T."/>
            <person name="Hug L.A."/>
            <person name="Sharon I."/>
            <person name="Castelle C.J."/>
            <person name="Probst A.J."/>
            <person name="Thomas B.C."/>
            <person name="Singh A."/>
            <person name="Wilkins M.J."/>
            <person name="Karaoz U."/>
            <person name="Brodie E.L."/>
            <person name="Williams K.H."/>
            <person name="Hubbard S.S."/>
            <person name="Banfield J.F."/>
        </authorList>
    </citation>
    <scope>NUCLEOTIDE SEQUENCE [LARGE SCALE GENOMIC DNA]</scope>
</reference>
<dbReference type="SUPFAM" id="SSF53697">
    <property type="entry name" value="SIS domain"/>
    <property type="match status" value="1"/>
</dbReference>
<dbReference type="PANTHER" id="PTHR11469">
    <property type="entry name" value="GLUCOSE-6-PHOSPHATE ISOMERASE"/>
    <property type="match status" value="1"/>
</dbReference>
<dbReference type="Pfam" id="PF00342">
    <property type="entry name" value="PGI"/>
    <property type="match status" value="1"/>
</dbReference>
<dbReference type="InterPro" id="IPR046348">
    <property type="entry name" value="SIS_dom_sf"/>
</dbReference>
<name>A0A1F7UKS2_9BACT</name>
<keyword evidence="4 8" id="KW-0963">Cytoplasm</keyword>
<comment type="pathway">
    <text evidence="8">Carbohydrate biosynthesis; gluconeogenesis.</text>
</comment>
<evidence type="ECO:0000256" key="7">
    <source>
        <dbReference type="ARBA" id="ARBA00029321"/>
    </source>
</evidence>
<dbReference type="InterPro" id="IPR035476">
    <property type="entry name" value="SIS_PGI_1"/>
</dbReference>
<dbReference type="GO" id="GO:0004347">
    <property type="term" value="F:glucose-6-phosphate isomerase activity"/>
    <property type="evidence" value="ECO:0007669"/>
    <property type="project" value="UniProtKB-UniRule"/>
</dbReference>
<comment type="pathway">
    <text evidence="1 8 9">Carbohydrate degradation; glycolysis; D-glyceraldehyde 3-phosphate and glycerone phosphate from D-glucose: step 2/4.</text>
</comment>
<evidence type="ECO:0000256" key="9">
    <source>
        <dbReference type="RuleBase" id="RU000612"/>
    </source>
</evidence>
<dbReference type="PRINTS" id="PR00662">
    <property type="entry name" value="G6PISOMERASE"/>
</dbReference>
<dbReference type="EC" id="5.3.1.9" evidence="8"/>
<comment type="catalytic activity">
    <reaction evidence="7 8 9">
        <text>alpha-D-glucose 6-phosphate = beta-D-fructose 6-phosphate</text>
        <dbReference type="Rhea" id="RHEA:11816"/>
        <dbReference type="ChEBI" id="CHEBI:57634"/>
        <dbReference type="ChEBI" id="CHEBI:58225"/>
        <dbReference type="EC" id="5.3.1.9"/>
    </reaction>
</comment>
<organism evidence="10 11">
    <name type="scientific">Candidatus Uhrbacteria bacterium RIFCSPHIGHO2_12_FULL_60_25</name>
    <dbReference type="NCBI Taxonomy" id="1802399"/>
    <lineage>
        <taxon>Bacteria</taxon>
        <taxon>Candidatus Uhriibacteriota</taxon>
    </lineage>
</organism>
<dbReference type="CDD" id="cd05015">
    <property type="entry name" value="SIS_PGI_1"/>
    <property type="match status" value="1"/>
</dbReference>
<dbReference type="PROSITE" id="PS00174">
    <property type="entry name" value="P_GLUCOSE_ISOMERASE_2"/>
    <property type="match status" value="1"/>
</dbReference>
<evidence type="ECO:0000256" key="2">
    <source>
        <dbReference type="ARBA" id="ARBA00006604"/>
    </source>
</evidence>
<dbReference type="InterPro" id="IPR018189">
    <property type="entry name" value="Phosphoglucose_isomerase_CS"/>
</dbReference>
<dbReference type="PROSITE" id="PS51463">
    <property type="entry name" value="P_GLUCOSE_ISOMERASE_3"/>
    <property type="match status" value="1"/>
</dbReference>
<dbReference type="STRING" id="1802399.A3E39_03900"/>
<evidence type="ECO:0000313" key="10">
    <source>
        <dbReference type="EMBL" id="OGL78297.1"/>
    </source>
</evidence>
<keyword evidence="6 8" id="KW-0413">Isomerase</keyword>
<dbReference type="InterPro" id="IPR001672">
    <property type="entry name" value="G6P_Isomerase"/>
</dbReference>
<sequence>MSLLLRYDDTNMRSDAVGKTGVSPREWSRMLPRLRAAKKSVLKLARSGDQGFLDLPFDRTVVKECDRLSRRLTHDCTDLVVLGIGGSDLGAKALHQALGDESGAQRHGLRLHFSGSSTDPDELSRLLKRLNLKRTCVNVISKSGDTLETMAAFLVFRDRLTKAVGSRRASERIVATTDDECGSLRALARKEGYAALRIPENVGGRFSVLSTVGLFPARAAGIDVDGLLRGGRDFVDSFHECTPAECPSMRYAATHVIGMERRRQNIHVIMPYVARLASFAHWVRQLVAESLGKRVSRHGTTIHAGPTPVNAVGPEDQHSQMQLYHEGPFDKLITFIELAQFETDVKTSSAKGMGQTIERFGNRQFSDLIHLERRATAESLRLSKRPNGTLTLSSLDARCMGEFIMFWEIAVALMGELMDVNAYNQPGVEVSKQIMREELAR</sequence>
<dbReference type="EMBL" id="MGEH01000034">
    <property type="protein sequence ID" value="OGL78297.1"/>
    <property type="molecule type" value="Genomic_DNA"/>
</dbReference>
<evidence type="ECO:0000256" key="4">
    <source>
        <dbReference type="ARBA" id="ARBA00022490"/>
    </source>
</evidence>
<evidence type="ECO:0000256" key="5">
    <source>
        <dbReference type="ARBA" id="ARBA00023152"/>
    </source>
</evidence>
<protein>
    <recommendedName>
        <fullName evidence="8">Glucose-6-phosphate isomerase</fullName>
        <shortName evidence="8">GPI</shortName>
        <ecNumber evidence="8">5.3.1.9</ecNumber>
    </recommendedName>
    <alternativeName>
        <fullName evidence="8">Phosphoglucose isomerase</fullName>
        <shortName evidence="8">PGI</shortName>
    </alternativeName>
    <alternativeName>
        <fullName evidence="8">Phosphohexose isomerase</fullName>
        <shortName evidence="8">PHI</shortName>
    </alternativeName>
</protein>
<dbReference type="GO" id="GO:0097367">
    <property type="term" value="F:carbohydrate derivative binding"/>
    <property type="evidence" value="ECO:0007669"/>
    <property type="project" value="InterPro"/>
</dbReference>
<dbReference type="CDD" id="cd05016">
    <property type="entry name" value="SIS_PGI_2"/>
    <property type="match status" value="1"/>
</dbReference>
<evidence type="ECO:0000256" key="3">
    <source>
        <dbReference type="ARBA" id="ARBA00022432"/>
    </source>
</evidence>
<dbReference type="InterPro" id="IPR035482">
    <property type="entry name" value="SIS_PGI_2"/>
</dbReference>
<dbReference type="Gene3D" id="3.40.50.10490">
    <property type="entry name" value="Glucose-6-phosphate isomerase like protein, domain 1"/>
    <property type="match status" value="2"/>
</dbReference>
<feature type="active site" evidence="8">
    <location>
        <position position="432"/>
    </location>
</feature>
<gene>
    <name evidence="8" type="primary">pgi</name>
    <name evidence="10" type="ORF">A3E39_03900</name>
</gene>
<dbReference type="GO" id="GO:0006096">
    <property type="term" value="P:glycolytic process"/>
    <property type="evidence" value="ECO:0007669"/>
    <property type="project" value="UniProtKB-UniRule"/>
</dbReference>
<dbReference type="UniPathway" id="UPA00109">
    <property type="reaction ID" value="UER00181"/>
</dbReference>
<feature type="active site" description="Proton donor" evidence="8">
    <location>
        <position position="289"/>
    </location>
</feature>
<comment type="subcellular location">
    <subcellularLocation>
        <location evidence="8">Cytoplasm</location>
    </subcellularLocation>
</comment>
<dbReference type="HAMAP" id="MF_00473">
    <property type="entry name" value="G6P_isomerase"/>
    <property type="match status" value="1"/>
</dbReference>
<dbReference type="GO" id="GO:0051156">
    <property type="term" value="P:glucose 6-phosphate metabolic process"/>
    <property type="evidence" value="ECO:0007669"/>
    <property type="project" value="TreeGrafter"/>
</dbReference>
<feature type="active site" evidence="8">
    <location>
        <position position="318"/>
    </location>
</feature>
<evidence type="ECO:0000313" key="11">
    <source>
        <dbReference type="Proteomes" id="UP000176603"/>
    </source>
</evidence>
<dbReference type="GO" id="GO:0005829">
    <property type="term" value="C:cytosol"/>
    <property type="evidence" value="ECO:0007669"/>
    <property type="project" value="TreeGrafter"/>
</dbReference>
<keyword evidence="3 8" id="KW-0312">Gluconeogenesis</keyword>
<comment type="caution">
    <text evidence="10">The sequence shown here is derived from an EMBL/GenBank/DDBJ whole genome shotgun (WGS) entry which is preliminary data.</text>
</comment>
<dbReference type="UniPathway" id="UPA00138"/>
<dbReference type="Proteomes" id="UP000176603">
    <property type="component" value="Unassembled WGS sequence"/>
</dbReference>
<dbReference type="PROSITE" id="PS00765">
    <property type="entry name" value="P_GLUCOSE_ISOMERASE_1"/>
    <property type="match status" value="1"/>
</dbReference>
<dbReference type="AlphaFoldDB" id="A0A1F7UKS2"/>
<dbReference type="PANTHER" id="PTHR11469:SF1">
    <property type="entry name" value="GLUCOSE-6-PHOSPHATE ISOMERASE"/>
    <property type="match status" value="1"/>
</dbReference>
<proteinExistence type="inferred from homology"/>
<evidence type="ECO:0000256" key="8">
    <source>
        <dbReference type="HAMAP-Rule" id="MF_00473"/>
    </source>
</evidence>
<dbReference type="FunFam" id="3.40.50.10490:FF:000016">
    <property type="entry name" value="Glucose-6-phosphate isomerase"/>
    <property type="match status" value="1"/>
</dbReference>
<dbReference type="GO" id="GO:0006094">
    <property type="term" value="P:gluconeogenesis"/>
    <property type="evidence" value="ECO:0007669"/>
    <property type="project" value="UniProtKB-UniRule"/>
</dbReference>